<dbReference type="InterPro" id="IPR037185">
    <property type="entry name" value="EmrE-like"/>
</dbReference>
<feature type="transmembrane region" description="Helical" evidence="5">
    <location>
        <begin position="194"/>
        <end position="215"/>
    </location>
</feature>
<dbReference type="Pfam" id="PF04142">
    <property type="entry name" value="Nuc_sug_transp"/>
    <property type="match status" value="1"/>
</dbReference>
<keyword evidence="7" id="KW-1185">Reference proteome</keyword>
<dbReference type="PANTHER" id="PTHR13146">
    <property type="match status" value="1"/>
</dbReference>
<feature type="transmembrane region" description="Helical" evidence="5">
    <location>
        <begin position="382"/>
        <end position="401"/>
    </location>
</feature>
<feature type="transmembrane region" description="Helical" evidence="5">
    <location>
        <begin position="140"/>
        <end position="163"/>
    </location>
</feature>
<dbReference type="OMA" id="TEASEIH"/>
<name>Q22B27_TETTS</name>
<dbReference type="AlphaFoldDB" id="Q22B27"/>
<dbReference type="HOGENOM" id="CLU_025028_4_0_1"/>
<feature type="transmembrane region" description="Helical" evidence="5">
    <location>
        <begin position="169"/>
        <end position="187"/>
    </location>
</feature>
<keyword evidence="2 5" id="KW-0812">Transmembrane</keyword>
<evidence type="ECO:0000313" key="7">
    <source>
        <dbReference type="Proteomes" id="UP000009168"/>
    </source>
</evidence>
<dbReference type="GO" id="GO:0015165">
    <property type="term" value="F:pyrimidine nucleotide-sugar transmembrane transporter activity"/>
    <property type="evidence" value="ECO:0007669"/>
    <property type="project" value="InterPro"/>
</dbReference>
<protein>
    <submittedName>
        <fullName evidence="6">Nucleotide-sugar transporter</fullName>
    </submittedName>
</protein>
<evidence type="ECO:0000256" key="3">
    <source>
        <dbReference type="ARBA" id="ARBA00022989"/>
    </source>
</evidence>
<dbReference type="SUPFAM" id="SSF103481">
    <property type="entry name" value="Multidrug resistance efflux transporter EmrE"/>
    <property type="match status" value="1"/>
</dbReference>
<feature type="transmembrane region" description="Helical" evidence="5">
    <location>
        <begin position="59"/>
        <end position="77"/>
    </location>
</feature>
<evidence type="ECO:0000256" key="2">
    <source>
        <dbReference type="ARBA" id="ARBA00022692"/>
    </source>
</evidence>
<dbReference type="KEGG" id="tet:TTHERM_01125160"/>
<dbReference type="GeneID" id="7840131"/>
<feature type="transmembrane region" description="Helical" evidence="5">
    <location>
        <begin position="227"/>
        <end position="246"/>
    </location>
</feature>
<organism evidence="6 7">
    <name type="scientific">Tetrahymena thermophila (strain SB210)</name>
    <dbReference type="NCBI Taxonomy" id="312017"/>
    <lineage>
        <taxon>Eukaryota</taxon>
        <taxon>Sar</taxon>
        <taxon>Alveolata</taxon>
        <taxon>Ciliophora</taxon>
        <taxon>Intramacronucleata</taxon>
        <taxon>Oligohymenophorea</taxon>
        <taxon>Hymenostomatida</taxon>
        <taxon>Tetrahymenina</taxon>
        <taxon>Tetrahymenidae</taxon>
        <taxon>Tetrahymena</taxon>
    </lineage>
</organism>
<accession>Q22B27</accession>
<evidence type="ECO:0000313" key="6">
    <source>
        <dbReference type="EMBL" id="EAR82481.1"/>
    </source>
</evidence>
<keyword evidence="4 5" id="KW-0472">Membrane</keyword>
<reference evidence="7" key="1">
    <citation type="journal article" date="2006" name="PLoS Biol.">
        <title>Macronuclear genome sequence of the ciliate Tetrahymena thermophila, a model eukaryote.</title>
        <authorList>
            <person name="Eisen J.A."/>
            <person name="Coyne R.S."/>
            <person name="Wu M."/>
            <person name="Wu D."/>
            <person name="Thiagarajan M."/>
            <person name="Wortman J.R."/>
            <person name="Badger J.H."/>
            <person name="Ren Q."/>
            <person name="Amedeo P."/>
            <person name="Jones K.M."/>
            <person name="Tallon L.J."/>
            <person name="Delcher A.L."/>
            <person name="Salzberg S.L."/>
            <person name="Silva J.C."/>
            <person name="Haas B.J."/>
            <person name="Majoros W.H."/>
            <person name="Farzad M."/>
            <person name="Carlton J.M."/>
            <person name="Smith R.K. Jr."/>
            <person name="Garg J."/>
            <person name="Pearlman R.E."/>
            <person name="Karrer K.M."/>
            <person name="Sun L."/>
            <person name="Manning G."/>
            <person name="Elde N.C."/>
            <person name="Turkewitz A.P."/>
            <person name="Asai D.J."/>
            <person name="Wilkes D.E."/>
            <person name="Wang Y."/>
            <person name="Cai H."/>
            <person name="Collins K."/>
            <person name="Stewart B.A."/>
            <person name="Lee S.R."/>
            <person name="Wilamowska K."/>
            <person name="Weinberg Z."/>
            <person name="Ruzzo W.L."/>
            <person name="Wloga D."/>
            <person name="Gaertig J."/>
            <person name="Frankel J."/>
            <person name="Tsao C.-C."/>
            <person name="Gorovsky M.A."/>
            <person name="Keeling P.J."/>
            <person name="Waller R.F."/>
            <person name="Patron N.J."/>
            <person name="Cherry J.M."/>
            <person name="Stover N.A."/>
            <person name="Krieger C.J."/>
            <person name="del Toro C."/>
            <person name="Ryder H.F."/>
            <person name="Williamson S.C."/>
            <person name="Barbeau R.A."/>
            <person name="Hamilton E.P."/>
            <person name="Orias E."/>
        </authorList>
    </citation>
    <scope>NUCLEOTIDE SEQUENCE [LARGE SCALE GENOMIC DNA]</scope>
    <source>
        <strain evidence="7">SB210</strain>
    </source>
</reference>
<dbReference type="EMBL" id="GG662450">
    <property type="protein sequence ID" value="EAR82481.1"/>
    <property type="molecule type" value="Genomic_DNA"/>
</dbReference>
<comment type="subcellular location">
    <subcellularLocation>
        <location evidence="1">Membrane</location>
        <topology evidence="1">Multi-pass membrane protein</topology>
    </subcellularLocation>
</comment>
<sequence length="446" mass="50481">MTKSTENPDTCCQQQELQALPTLSTQKTSTLALQQTTLNDQEEKNSQTQQSNITLFRPWWAYLFVAGYIFLGGIDTAVYKYQNSTVVDGQKFTHAFIQNYIMFLGMSLNLVMYFYNKYTGKINLEIDPSKKNMDTLKSTMILNIPAFLDMIGSLLQLFALNFIDNSIYMMIRGGSIIFACVFTKLFFKRKLLNYRYFGIFFVFVGLFIVGLSSFLNTKGKSQSDIQMQIISMVLLLLGIISDGAQYTTEEYVYSKFNVHPQFMLGLQAFYGSLQQMVLVAIACHVQCPFPNNEGCSKIYGVYWLESITMYFREIGKDDALLAMCIIGIFTKQIYNLCGTSITYYFSSVTRTVSGALRTLVVWVISLIVTATSSRKWETLDPISNVVKTIGFLVLVFGNLSYNGIIKIPGFPREQDLPKPAALTTVKTEEAQILKISPLKIQSQESQ</sequence>
<dbReference type="RefSeq" id="XP_001030144.1">
    <property type="nucleotide sequence ID" value="XM_001030144.1"/>
</dbReference>
<dbReference type="OrthoDB" id="300580at2759"/>
<dbReference type="GO" id="GO:0000139">
    <property type="term" value="C:Golgi membrane"/>
    <property type="evidence" value="ECO:0007669"/>
    <property type="project" value="InterPro"/>
</dbReference>
<dbReference type="InterPro" id="IPR007271">
    <property type="entry name" value="Nuc_sug_transpt"/>
</dbReference>
<dbReference type="PANTHER" id="PTHR13146:SF0">
    <property type="entry name" value="SOLUTE CARRIER FAMILY 35 MEMBER F6"/>
    <property type="match status" value="1"/>
</dbReference>
<evidence type="ECO:0000256" key="5">
    <source>
        <dbReference type="SAM" id="Phobius"/>
    </source>
</evidence>
<evidence type="ECO:0000256" key="1">
    <source>
        <dbReference type="ARBA" id="ARBA00004141"/>
    </source>
</evidence>
<dbReference type="eggNOG" id="KOG3912">
    <property type="taxonomic scope" value="Eukaryota"/>
</dbReference>
<feature type="transmembrane region" description="Helical" evidence="5">
    <location>
        <begin position="97"/>
        <end position="115"/>
    </location>
</feature>
<gene>
    <name evidence="6" type="ORF">TTHERM_01125160</name>
</gene>
<evidence type="ECO:0000256" key="4">
    <source>
        <dbReference type="ARBA" id="ARBA00023136"/>
    </source>
</evidence>
<feature type="transmembrane region" description="Helical" evidence="5">
    <location>
        <begin position="351"/>
        <end position="370"/>
    </location>
</feature>
<proteinExistence type="predicted"/>
<dbReference type="InParanoid" id="Q22B27"/>
<keyword evidence="3 5" id="KW-1133">Transmembrane helix</keyword>
<dbReference type="Proteomes" id="UP000009168">
    <property type="component" value="Unassembled WGS sequence"/>
</dbReference>